<dbReference type="InterPro" id="IPR036513">
    <property type="entry name" value="STAS_dom_sf"/>
</dbReference>
<comment type="caution">
    <text evidence="4">The sequence shown here is derived from an EMBL/GenBank/DDBJ whole genome shotgun (WGS) entry which is preliminary data.</text>
</comment>
<dbReference type="Gene3D" id="3.30.450.40">
    <property type="match status" value="1"/>
</dbReference>
<dbReference type="EMBL" id="WJIE01000002">
    <property type="protein sequence ID" value="MRG92121.1"/>
    <property type="molecule type" value="Genomic_DNA"/>
</dbReference>
<dbReference type="CDD" id="cd14014">
    <property type="entry name" value="STKc_PknB_like"/>
    <property type="match status" value="1"/>
</dbReference>
<proteinExistence type="predicted"/>
<dbReference type="RefSeq" id="WP_153818950.1">
    <property type="nucleotide sequence ID" value="NZ_WJIE01000002.1"/>
</dbReference>
<dbReference type="InterPro" id="IPR011009">
    <property type="entry name" value="Kinase-like_dom_sf"/>
</dbReference>
<evidence type="ECO:0000313" key="4">
    <source>
        <dbReference type="EMBL" id="MRG92121.1"/>
    </source>
</evidence>
<dbReference type="Pfam" id="PF01590">
    <property type="entry name" value="GAF"/>
    <property type="match status" value="1"/>
</dbReference>
<sequence length="1674" mass="180604">MNDLPQYELGPILHEGPEILVRRARRLSDGASVTLKMPRSEAPDVRQIARIRHEWLITRDLDVPGVARVLGLEKAGASVALVLEHFEGRPLADWLEEGRPDLRATLRIGITLADTLSAVHGRGLIHKDVKPQNILVDPATLAVALTDFGIAARMSEETSSQLGADRLEGTLPYMSPEQTGRMNRVVDDRSDQYSLGVTLYEMLTGERPFMSTDPAELVHAHLARAPVPPHERSADVPAAVSAIVMKLLAKNPEDRYQGARGLRADLATCLARLDAGGEIAPFELGQDDVTSVLRLPQKLYGREAEAEALLGAFERACGGARVLVALSGYAGIGKSALVSEVRRSIAARGGYLASGKFDQQGRNAPYAAVIHALRGMFRWILGEPDAVLARFRAAIGDALGEHARVVCDLVPELARILGPQPPLPPLGPAEAQNRFQMALSDFLRALCRLARPLVLFLDDLQWADPASLKLLELALVDPEAGHLLVLGAYRDHEVDAAHPLTLSLAGLRKAGVPLEEVSLGPLEPAHVAAFLADALGRPAEEVTPLATLSFEKTHGNPFYLGQFLKGLVAEGVVRFDPGAGAFRWDLAEARARAATENVIDLLSRRVRGLPEATQHVLRLAACIGHTFDLSTLSLVARSSPRTTAAALWEALREGFVLPLDADYKWAEDLAGEDAGPSAAEAPFEVGYRFLHDRVQQAAYALIPEADRPRLHLDVGRLLLGRCDERAREDRLFEIVDHLDEGAAGIEDPEERRALARYNLAAGRRAKAGVAYEAAARYLRAGVVLLGEAGFEDDYELAFSLTREHAECEYLSGRPEEAEATFERLRARARTRMERAGICLLLVDLRHSSLRIVDSIQAGKEGLALLGLKVPETHEELAEAIGAEMKELATALASRRIEELVDAPVSTDPELVMRLELLGHLVAPMCVHDMRLVLWLAHAMVNEGLRHGHTDVSPHAYAFHAFVLCAAFQRYDEARQFLALAPALDAKIGTPGRRCRALHTVACTSHHFERAEEVLAGFERALRAGLVAGDIVFGCSCALEIVGIKLTGIEELAATRARAEKELSFARRVKEGIAVEGLTIALQAVANLEGRTRGRSSLSDEQFDEATWLARAEREGLHLIVPYYFAAKMLVGCVHGDPACVIDAADVIEPRMGPAAALPVASEMPFHLGLALASAHASAPVVEREKLAARLAACAEKLDHAARLCEATFGHHHALLRAEVARIEGRSGDARELYDAAVAAARAQGNMKVEALANERAAQFYLGRGQEAVARVYLVAAQRAYTRWGASAKVADMAQAHASLLGAPEEHGLGGTIRTVTTTASTSAAQIDLGALLEAAQALTSQIELDRVLEGVLRVVVASTGARRAVLMLKRGGALRVAAKRTVDPDRVEVGLDAPLLEAGDVPATVVQLVERTGEPVVLGDAAADERFGRDPFLAARRPRSVLCLGMKHKAELAGVVYLENAAAAHVFGAARVAFAEFLSAQAAVAVENALLVEEIRRQTQAIGDANERLAQELAEREQAQVALLDAHARLEAELVERKLSEQARAALEEELIRVQTPLIPLTDRVMVMPLVGIVDERRASQVLEIALEGVHATQAEMVILDITGVKMVDASVTDALLRAARALGLLGTEAVLTGMRPDVARRIVETGGDLGGIVTLATLQHGVRYALGKARRPR</sequence>
<protein>
    <submittedName>
        <fullName evidence="4">AAA family ATPase</fullName>
    </submittedName>
</protein>
<dbReference type="Proteomes" id="UP000440224">
    <property type="component" value="Unassembled WGS sequence"/>
</dbReference>
<reference evidence="4 5" key="1">
    <citation type="submission" date="2019-10" db="EMBL/GenBank/DDBJ databases">
        <title>A soil myxobacterium in the family Polyangiaceae.</title>
        <authorList>
            <person name="Li Y."/>
            <person name="Wang J."/>
        </authorList>
    </citation>
    <scope>NUCLEOTIDE SEQUENCE [LARGE SCALE GENOMIC DNA]</scope>
    <source>
        <strain evidence="4 5">DSM 14734</strain>
    </source>
</reference>
<dbReference type="SMART" id="SM00220">
    <property type="entry name" value="S_TKc"/>
    <property type="match status" value="1"/>
</dbReference>
<dbReference type="SUPFAM" id="SSF56112">
    <property type="entry name" value="Protein kinase-like (PK-like)"/>
    <property type="match status" value="1"/>
</dbReference>
<keyword evidence="5" id="KW-1185">Reference proteome</keyword>
<dbReference type="InterPro" id="IPR027417">
    <property type="entry name" value="P-loop_NTPase"/>
</dbReference>
<accession>A0A6N7PTJ9</accession>
<dbReference type="Gene3D" id="3.30.750.24">
    <property type="entry name" value="STAS domain"/>
    <property type="match status" value="1"/>
</dbReference>
<dbReference type="CDD" id="cd07041">
    <property type="entry name" value="STAS_RsbR_RsbS_like"/>
    <property type="match status" value="1"/>
</dbReference>
<dbReference type="GO" id="GO:0004672">
    <property type="term" value="F:protein kinase activity"/>
    <property type="evidence" value="ECO:0007669"/>
    <property type="project" value="InterPro"/>
</dbReference>
<name>A0A6N7PTJ9_9BACT</name>
<evidence type="ECO:0000313" key="5">
    <source>
        <dbReference type="Proteomes" id="UP000440224"/>
    </source>
</evidence>
<feature type="coiled-coil region" evidence="1">
    <location>
        <begin position="1502"/>
        <end position="1550"/>
    </location>
</feature>
<feature type="domain" description="STAS" evidence="3">
    <location>
        <begin position="1555"/>
        <end position="1670"/>
    </location>
</feature>
<dbReference type="PANTHER" id="PTHR43642">
    <property type="entry name" value="HYBRID SIGNAL TRANSDUCTION HISTIDINE KINASE G"/>
    <property type="match status" value="1"/>
</dbReference>
<dbReference type="PROSITE" id="PS00108">
    <property type="entry name" value="PROTEIN_KINASE_ST"/>
    <property type="match status" value="1"/>
</dbReference>
<feature type="domain" description="Protein kinase" evidence="2">
    <location>
        <begin position="7"/>
        <end position="270"/>
    </location>
</feature>
<dbReference type="Pfam" id="PF01740">
    <property type="entry name" value="STAS"/>
    <property type="match status" value="1"/>
</dbReference>
<dbReference type="Gene3D" id="1.10.510.10">
    <property type="entry name" value="Transferase(Phosphotransferase) domain 1"/>
    <property type="match status" value="1"/>
</dbReference>
<dbReference type="Pfam" id="PF13191">
    <property type="entry name" value="AAA_16"/>
    <property type="match status" value="1"/>
</dbReference>
<dbReference type="SMART" id="SM00065">
    <property type="entry name" value="GAF"/>
    <property type="match status" value="1"/>
</dbReference>
<dbReference type="Pfam" id="PF00069">
    <property type="entry name" value="Pkinase"/>
    <property type="match status" value="1"/>
</dbReference>
<dbReference type="InterPro" id="IPR041664">
    <property type="entry name" value="AAA_16"/>
</dbReference>
<evidence type="ECO:0000256" key="1">
    <source>
        <dbReference type="SAM" id="Coils"/>
    </source>
</evidence>
<gene>
    <name evidence="4" type="ORF">GF068_09300</name>
</gene>
<dbReference type="PROSITE" id="PS50801">
    <property type="entry name" value="STAS"/>
    <property type="match status" value="1"/>
</dbReference>
<dbReference type="InterPro" id="IPR053159">
    <property type="entry name" value="Hybrid_Histidine_Kinase"/>
</dbReference>
<dbReference type="SUPFAM" id="SSF55781">
    <property type="entry name" value="GAF domain-like"/>
    <property type="match status" value="1"/>
</dbReference>
<evidence type="ECO:0000259" key="2">
    <source>
        <dbReference type="PROSITE" id="PS50011"/>
    </source>
</evidence>
<dbReference type="InterPro" id="IPR029016">
    <property type="entry name" value="GAF-like_dom_sf"/>
</dbReference>
<dbReference type="PANTHER" id="PTHR43642:SF1">
    <property type="entry name" value="HYBRID SIGNAL TRANSDUCTION HISTIDINE KINASE G"/>
    <property type="match status" value="1"/>
</dbReference>
<dbReference type="OrthoDB" id="134712at2"/>
<dbReference type="Gene3D" id="3.40.50.300">
    <property type="entry name" value="P-loop containing nucleotide triphosphate hydrolases"/>
    <property type="match status" value="1"/>
</dbReference>
<dbReference type="GO" id="GO:0005524">
    <property type="term" value="F:ATP binding"/>
    <property type="evidence" value="ECO:0007669"/>
    <property type="project" value="InterPro"/>
</dbReference>
<dbReference type="SUPFAM" id="SSF52091">
    <property type="entry name" value="SpoIIaa-like"/>
    <property type="match status" value="1"/>
</dbReference>
<evidence type="ECO:0000259" key="3">
    <source>
        <dbReference type="PROSITE" id="PS50801"/>
    </source>
</evidence>
<dbReference type="InterPro" id="IPR002645">
    <property type="entry name" value="STAS_dom"/>
</dbReference>
<keyword evidence="1" id="KW-0175">Coiled coil</keyword>
<dbReference type="InterPro" id="IPR000719">
    <property type="entry name" value="Prot_kinase_dom"/>
</dbReference>
<dbReference type="InterPro" id="IPR003018">
    <property type="entry name" value="GAF"/>
</dbReference>
<dbReference type="InterPro" id="IPR008271">
    <property type="entry name" value="Ser/Thr_kinase_AS"/>
</dbReference>
<dbReference type="SUPFAM" id="SSF52540">
    <property type="entry name" value="P-loop containing nucleoside triphosphate hydrolases"/>
    <property type="match status" value="1"/>
</dbReference>
<organism evidence="4 5">
    <name type="scientific">Polyangium spumosum</name>
    <dbReference type="NCBI Taxonomy" id="889282"/>
    <lineage>
        <taxon>Bacteria</taxon>
        <taxon>Pseudomonadati</taxon>
        <taxon>Myxococcota</taxon>
        <taxon>Polyangia</taxon>
        <taxon>Polyangiales</taxon>
        <taxon>Polyangiaceae</taxon>
        <taxon>Polyangium</taxon>
    </lineage>
</organism>
<dbReference type="PROSITE" id="PS50011">
    <property type="entry name" value="PROTEIN_KINASE_DOM"/>
    <property type="match status" value="1"/>
</dbReference>